<organism evidence="3 4">
    <name type="scientific">Arthrobacter rhombi</name>
    <dbReference type="NCBI Taxonomy" id="71253"/>
    <lineage>
        <taxon>Bacteria</taxon>
        <taxon>Bacillati</taxon>
        <taxon>Actinomycetota</taxon>
        <taxon>Actinomycetes</taxon>
        <taxon>Micrococcales</taxon>
        <taxon>Micrococcaceae</taxon>
        <taxon>Arthrobacter</taxon>
    </lineage>
</organism>
<comment type="subcellular location">
    <subcellularLocation>
        <location evidence="2">Cytoplasm</location>
    </subcellularLocation>
</comment>
<dbReference type="SUPFAM" id="SSF81301">
    <property type="entry name" value="Nucleotidyltransferase"/>
    <property type="match status" value="1"/>
</dbReference>
<keyword evidence="4" id="KW-1185">Reference proteome</keyword>
<evidence type="ECO:0000256" key="2">
    <source>
        <dbReference type="HAMAP-Rule" id="MF_01477"/>
    </source>
</evidence>
<gene>
    <name evidence="2" type="primary">rsfS</name>
    <name evidence="3" type="ORF">FM101_06090</name>
</gene>
<accession>A0A1R4FW45</accession>
<dbReference type="EMBL" id="FUHW01000023">
    <property type="protein sequence ID" value="SJM59962.1"/>
    <property type="molecule type" value="Genomic_DNA"/>
</dbReference>
<dbReference type="NCBIfam" id="TIGR00090">
    <property type="entry name" value="rsfS_iojap_ybeB"/>
    <property type="match status" value="1"/>
</dbReference>
<dbReference type="PANTHER" id="PTHR21043">
    <property type="entry name" value="IOJAP SUPERFAMILY ORTHOLOG"/>
    <property type="match status" value="1"/>
</dbReference>
<dbReference type="Pfam" id="PF02410">
    <property type="entry name" value="RsfS"/>
    <property type="match status" value="1"/>
</dbReference>
<protein>
    <recommendedName>
        <fullName evidence="2">Ribosomal silencing factor RsfS</fullName>
    </recommendedName>
</protein>
<dbReference type="FunFam" id="3.30.460.10:FF:000008">
    <property type="entry name" value="Ribosomal silencing factor RsfS"/>
    <property type="match status" value="1"/>
</dbReference>
<keyword evidence="2" id="KW-0963">Cytoplasm</keyword>
<name>A0A1R4FW45_9MICC</name>
<proteinExistence type="inferred from homology"/>
<keyword evidence="2" id="KW-0810">Translation regulation</keyword>
<dbReference type="InterPro" id="IPR043519">
    <property type="entry name" value="NT_sf"/>
</dbReference>
<dbReference type="Proteomes" id="UP000195913">
    <property type="component" value="Unassembled WGS sequence"/>
</dbReference>
<dbReference type="HAMAP" id="MF_01477">
    <property type="entry name" value="Iojap_RsfS"/>
    <property type="match status" value="1"/>
</dbReference>
<evidence type="ECO:0000313" key="3">
    <source>
        <dbReference type="EMBL" id="SJM59962.1"/>
    </source>
</evidence>
<reference evidence="3 4" key="1">
    <citation type="submission" date="2017-02" db="EMBL/GenBank/DDBJ databases">
        <authorList>
            <person name="Peterson S.W."/>
        </authorList>
    </citation>
    <scope>NUCLEOTIDE SEQUENCE [LARGE SCALE GENOMIC DNA]</scope>
    <source>
        <strain evidence="3 4">B Ar 00.02</strain>
    </source>
</reference>
<dbReference type="GO" id="GO:0017148">
    <property type="term" value="P:negative regulation of translation"/>
    <property type="evidence" value="ECO:0007669"/>
    <property type="project" value="UniProtKB-UniRule"/>
</dbReference>
<dbReference type="GO" id="GO:0043023">
    <property type="term" value="F:ribosomal large subunit binding"/>
    <property type="evidence" value="ECO:0007669"/>
    <property type="project" value="TreeGrafter"/>
</dbReference>
<dbReference type="GO" id="GO:0090071">
    <property type="term" value="P:negative regulation of ribosome biogenesis"/>
    <property type="evidence" value="ECO:0007669"/>
    <property type="project" value="UniProtKB-UniRule"/>
</dbReference>
<sequence length="135" mass="15039">MAATEYSLNVIQTAALAAAEKLAENQIALDVSERLGITDAFLIASADSERQVNSIVDGIEEALIEKYDLRPVRREGRGLGRWVLLDYIDVVIHVQHQEDRVFYALDRLWSDCPAIELPVEARTVATTDEPETTAQ</sequence>
<dbReference type="PANTHER" id="PTHR21043:SF0">
    <property type="entry name" value="MITOCHONDRIAL ASSEMBLY OF RIBOSOMAL LARGE SUBUNIT PROTEIN 1"/>
    <property type="match status" value="1"/>
</dbReference>
<evidence type="ECO:0000256" key="1">
    <source>
        <dbReference type="ARBA" id="ARBA00010574"/>
    </source>
</evidence>
<dbReference type="Gene3D" id="3.30.460.10">
    <property type="entry name" value="Beta Polymerase, domain 2"/>
    <property type="match status" value="1"/>
</dbReference>
<keyword evidence="2" id="KW-0678">Repressor</keyword>
<dbReference type="RefSeq" id="WP_086996914.1">
    <property type="nucleotide sequence ID" value="NZ_FUHW01000023.1"/>
</dbReference>
<dbReference type="InterPro" id="IPR004394">
    <property type="entry name" value="Iojap/RsfS/C7orf30"/>
</dbReference>
<dbReference type="GO" id="GO:0005737">
    <property type="term" value="C:cytoplasm"/>
    <property type="evidence" value="ECO:0007669"/>
    <property type="project" value="UniProtKB-SubCell"/>
</dbReference>
<evidence type="ECO:0000313" key="4">
    <source>
        <dbReference type="Proteomes" id="UP000195913"/>
    </source>
</evidence>
<dbReference type="AlphaFoldDB" id="A0A1R4FW45"/>
<comment type="subunit">
    <text evidence="2">Interacts with ribosomal protein uL14 (rplN).</text>
</comment>
<dbReference type="GO" id="GO:0042256">
    <property type="term" value="P:cytosolic ribosome assembly"/>
    <property type="evidence" value="ECO:0007669"/>
    <property type="project" value="UniProtKB-UniRule"/>
</dbReference>
<comment type="function">
    <text evidence="2">Functions as a ribosomal silencing factor. Interacts with ribosomal protein uL14 (rplN), blocking formation of intersubunit bridge B8. Prevents association of the 30S and 50S ribosomal subunits and the formation of functional ribosomes, thus repressing translation.</text>
</comment>
<comment type="similarity">
    <text evidence="1 2">Belongs to the Iojap/RsfS family.</text>
</comment>